<feature type="region of interest" description="Disordered" evidence="2">
    <location>
        <begin position="221"/>
        <end position="252"/>
    </location>
</feature>
<dbReference type="PANTHER" id="PTHR21450:SF2">
    <property type="entry name" value="FAMILY PROTEIN, PUTATIVE (DUF630 AND DUF632)-RELATED"/>
    <property type="match status" value="1"/>
</dbReference>
<gene>
    <name evidence="5" type="ORF">KFK09_000521</name>
</gene>
<dbReference type="PANTHER" id="PTHR21450">
    <property type="entry name" value="PROTEIN ALTERED PHOSPHATE STARVATION RESPONSE 1"/>
    <property type="match status" value="1"/>
</dbReference>
<accession>A0A8T3CC36</accession>
<feature type="compositionally biased region" description="Basic and acidic residues" evidence="2">
    <location>
        <begin position="117"/>
        <end position="126"/>
    </location>
</feature>
<evidence type="ECO:0000259" key="4">
    <source>
        <dbReference type="Pfam" id="PF04783"/>
    </source>
</evidence>
<evidence type="ECO:0000313" key="5">
    <source>
        <dbReference type="EMBL" id="KAI0530972.1"/>
    </source>
</evidence>
<evidence type="ECO:0000259" key="3">
    <source>
        <dbReference type="Pfam" id="PF04782"/>
    </source>
</evidence>
<feature type="region of interest" description="Disordered" evidence="2">
    <location>
        <begin position="280"/>
        <end position="301"/>
    </location>
</feature>
<keyword evidence="1" id="KW-0175">Coiled coil</keyword>
<feature type="compositionally biased region" description="Low complexity" evidence="2">
    <location>
        <begin position="72"/>
        <end position="116"/>
    </location>
</feature>
<evidence type="ECO:0000256" key="1">
    <source>
        <dbReference type="SAM" id="Coils"/>
    </source>
</evidence>
<feature type="domain" description="DUF632" evidence="3">
    <location>
        <begin position="414"/>
        <end position="706"/>
    </location>
</feature>
<organism evidence="5 6">
    <name type="scientific">Dendrobium nobile</name>
    <name type="common">Orchid</name>
    <dbReference type="NCBI Taxonomy" id="94219"/>
    <lineage>
        <taxon>Eukaryota</taxon>
        <taxon>Viridiplantae</taxon>
        <taxon>Streptophyta</taxon>
        <taxon>Embryophyta</taxon>
        <taxon>Tracheophyta</taxon>
        <taxon>Spermatophyta</taxon>
        <taxon>Magnoliopsida</taxon>
        <taxon>Liliopsida</taxon>
        <taxon>Asparagales</taxon>
        <taxon>Orchidaceae</taxon>
        <taxon>Epidendroideae</taxon>
        <taxon>Malaxideae</taxon>
        <taxon>Dendrobiinae</taxon>
        <taxon>Dendrobium</taxon>
    </lineage>
</organism>
<evidence type="ECO:0000313" key="6">
    <source>
        <dbReference type="Proteomes" id="UP000829196"/>
    </source>
</evidence>
<dbReference type="Pfam" id="PF04782">
    <property type="entry name" value="DUF632"/>
    <property type="match status" value="1"/>
</dbReference>
<dbReference type="Pfam" id="PF04783">
    <property type="entry name" value="DUF630"/>
    <property type="match status" value="1"/>
</dbReference>
<dbReference type="AlphaFoldDB" id="A0A8T3CC36"/>
<dbReference type="EMBL" id="JAGYWB010000001">
    <property type="protein sequence ID" value="KAI0530972.1"/>
    <property type="molecule type" value="Genomic_DNA"/>
</dbReference>
<dbReference type="InterPro" id="IPR006867">
    <property type="entry name" value="DUF632"/>
</dbReference>
<proteinExistence type="predicted"/>
<sequence length="833" mass="94104">MGCASSKADDLPLVALCRERRELIRAAADHRYVLAAAHASYFRALDRVGEALHRFAAEELVEAPASPVLTLPPSDGKPSRSKSGGSSTVKGENASDTVASSLPSPSSSSVSRFSGSHLDEECHHLNDPLGSESEESFERRNGGGGGEGWNSFPHSFPFPAFPNANYYYMKAAPTIPSTVYQDPHSEKWYNAQGQRFGFGYGYGYGYPSFVQSGGYFYEPPGMSRKNEAPAATSSEEPPAPQPPPPPPSHVSSWDFFNPFDSYEQMFDVYAKSRFGLGSVVSSPNSSEVREQEGIPDLEEETEQEYVKETGKRSILREKRVVDDDSDRFNSSVGSSEAVAAPHVDEKISAVIPEEREENKIRYDGRNLKNSKEVEDKDARNERLRFEEAAEAVLMEDSGRSRNAVLLVERTKNVVEAVRDITEQFKSAASCGDDVSRLLEVGKIQYRQRIRIFKGASIPKMNEAACADFEKYISMKSSNLSSTLEQLYMWEKKLYKEVKDEEKLRLFYDRKYTRLKALDNRGAESNKIDSTRAAINKLITKISMTIKSVDAISRRIHKLRDEELRPQLVELIHGLIRMWRSMLDCHQRQFQAIVEARSDKFLFKSISTQSLTAKVTSDLELELMNWCSCFSNWVRAQKAYIESLNGWLMKWLHQEQEETPDGIAPFSPGRLGAPAIFVISNDWLHIIERTSEDEVLSAMHAFAKNLHRLCESQDEEQQQKLKAEYLSKDFARKLKALQKQNTVNEHPDAAAHKITMSASNDITDLNSGHLMRLDLMRKRLNEEKAKHREAMKQIQEVASCSLKTGLIPIFEALENYSSETLKCYNELRVPRNDT</sequence>
<dbReference type="OrthoDB" id="1925648at2759"/>
<protein>
    <submittedName>
        <fullName evidence="5">Uncharacterized protein</fullName>
    </submittedName>
</protein>
<dbReference type="InterPro" id="IPR006868">
    <property type="entry name" value="DUF630"/>
</dbReference>
<name>A0A8T3CC36_DENNO</name>
<reference evidence="5" key="1">
    <citation type="journal article" date="2022" name="Front. Genet.">
        <title>Chromosome-Scale Assembly of the Dendrobium nobile Genome Provides Insights Into the Molecular Mechanism of the Biosynthesis of the Medicinal Active Ingredient of Dendrobium.</title>
        <authorList>
            <person name="Xu Q."/>
            <person name="Niu S.-C."/>
            <person name="Li K.-L."/>
            <person name="Zheng P.-J."/>
            <person name="Zhang X.-J."/>
            <person name="Jia Y."/>
            <person name="Liu Y."/>
            <person name="Niu Y.-X."/>
            <person name="Yu L.-H."/>
            <person name="Chen D.-F."/>
            <person name="Zhang G.-Q."/>
        </authorList>
    </citation>
    <scope>NUCLEOTIDE SEQUENCE</scope>
    <source>
        <tissue evidence="5">Leaf</tissue>
    </source>
</reference>
<dbReference type="Proteomes" id="UP000829196">
    <property type="component" value="Unassembled WGS sequence"/>
</dbReference>
<evidence type="ECO:0000256" key="2">
    <source>
        <dbReference type="SAM" id="MobiDB-lite"/>
    </source>
</evidence>
<feature type="coiled-coil region" evidence="1">
    <location>
        <begin position="769"/>
        <end position="796"/>
    </location>
</feature>
<keyword evidence="6" id="KW-1185">Reference proteome</keyword>
<feature type="domain" description="DUF630" evidence="4">
    <location>
        <begin position="1"/>
        <end position="59"/>
    </location>
</feature>
<feature type="region of interest" description="Disordered" evidence="2">
    <location>
        <begin position="66"/>
        <end position="148"/>
    </location>
</feature>
<comment type="caution">
    <text evidence="5">The sequence shown here is derived from an EMBL/GenBank/DDBJ whole genome shotgun (WGS) entry which is preliminary data.</text>
</comment>
<feature type="compositionally biased region" description="Pro residues" evidence="2">
    <location>
        <begin position="237"/>
        <end position="248"/>
    </location>
</feature>